<protein>
    <submittedName>
        <fullName evidence="1">9335_t:CDS:1</fullName>
    </submittedName>
</protein>
<evidence type="ECO:0000313" key="2">
    <source>
        <dbReference type="Proteomes" id="UP000789525"/>
    </source>
</evidence>
<proteinExistence type="predicted"/>
<keyword evidence="2" id="KW-1185">Reference proteome</keyword>
<gene>
    <name evidence="1" type="ORF">ACOLOM_LOCUS11414</name>
</gene>
<organism evidence="1 2">
    <name type="scientific">Acaulospora colombiana</name>
    <dbReference type="NCBI Taxonomy" id="27376"/>
    <lineage>
        <taxon>Eukaryota</taxon>
        <taxon>Fungi</taxon>
        <taxon>Fungi incertae sedis</taxon>
        <taxon>Mucoromycota</taxon>
        <taxon>Glomeromycotina</taxon>
        <taxon>Glomeromycetes</taxon>
        <taxon>Diversisporales</taxon>
        <taxon>Acaulosporaceae</taxon>
        <taxon>Acaulospora</taxon>
    </lineage>
</organism>
<reference evidence="1" key="1">
    <citation type="submission" date="2021-06" db="EMBL/GenBank/DDBJ databases">
        <authorList>
            <person name="Kallberg Y."/>
            <person name="Tangrot J."/>
            <person name="Rosling A."/>
        </authorList>
    </citation>
    <scope>NUCLEOTIDE SEQUENCE</scope>
    <source>
        <strain evidence="1">CL356</strain>
    </source>
</reference>
<feature type="non-terminal residue" evidence="1">
    <location>
        <position position="58"/>
    </location>
</feature>
<dbReference type="EMBL" id="CAJVPT010040986">
    <property type="protein sequence ID" value="CAG8726773.1"/>
    <property type="molecule type" value="Genomic_DNA"/>
</dbReference>
<accession>A0ACA9Q324</accession>
<comment type="caution">
    <text evidence="1">The sequence shown here is derived from an EMBL/GenBank/DDBJ whole genome shotgun (WGS) entry which is preliminary data.</text>
</comment>
<feature type="non-terminal residue" evidence="1">
    <location>
        <position position="1"/>
    </location>
</feature>
<name>A0ACA9Q324_9GLOM</name>
<dbReference type="Proteomes" id="UP000789525">
    <property type="component" value="Unassembled WGS sequence"/>
</dbReference>
<sequence>LQNEGDFRKKLQINNEINKKNEDLIKQTNKNWRLSDVFRGAKGADALLQCKVRLHELK</sequence>
<evidence type="ECO:0000313" key="1">
    <source>
        <dbReference type="EMBL" id="CAG8726773.1"/>
    </source>
</evidence>